<feature type="region of interest" description="Disordered" evidence="1">
    <location>
        <begin position="196"/>
        <end position="245"/>
    </location>
</feature>
<dbReference type="Proteomes" id="UP000316759">
    <property type="component" value="Unassembled WGS sequence"/>
</dbReference>
<evidence type="ECO:0000313" key="2">
    <source>
        <dbReference type="EMBL" id="TPP55882.1"/>
    </source>
</evidence>
<feature type="compositionally biased region" description="Pro residues" evidence="1">
    <location>
        <begin position="1534"/>
        <end position="1545"/>
    </location>
</feature>
<feature type="compositionally biased region" description="Polar residues" evidence="1">
    <location>
        <begin position="1273"/>
        <end position="1287"/>
    </location>
</feature>
<feature type="compositionally biased region" description="Polar residues" evidence="1">
    <location>
        <begin position="204"/>
        <end position="216"/>
    </location>
</feature>
<protein>
    <submittedName>
        <fullName evidence="2">Uncharacterized protein</fullName>
    </submittedName>
</protein>
<feature type="compositionally biased region" description="Basic and acidic residues" evidence="1">
    <location>
        <begin position="1254"/>
        <end position="1269"/>
    </location>
</feature>
<feature type="region of interest" description="Disordered" evidence="1">
    <location>
        <begin position="1096"/>
        <end position="1115"/>
    </location>
</feature>
<dbReference type="OrthoDB" id="6239425at2759"/>
<feature type="compositionally biased region" description="Polar residues" evidence="1">
    <location>
        <begin position="1197"/>
        <end position="1210"/>
    </location>
</feature>
<feature type="compositionally biased region" description="Polar residues" evidence="1">
    <location>
        <begin position="79"/>
        <end position="88"/>
    </location>
</feature>
<feature type="region of interest" description="Disordered" evidence="1">
    <location>
        <begin position="330"/>
        <end position="419"/>
    </location>
</feature>
<sequence length="1587" mass="171931">MDSYDREAPSAPPPPQYPSHGVRQEAFVRSSMAHLETLTGVSRTPSVHPAASGVQTKSSSAQAQHTHRLSASPMIPKNTRPTHSSQAHGQRHPMVRPRDSRVPTRPARLAPDPSTPTLTRPGPTPVLTVERLAGLRTTDPKYTPLLSRLLAPGFASAVTGSESAVASRNVITFNGSTTPVVSQPCCYTDWDVSNPASAEPPLPTNSITPKQHTRPRSSQDYRSDPEQASETPYGEPSGKESGAGRDLICPAEKHTAVRSLLQSRRRATTKTSARAGPDSLQLQSGSSQHHDSSYGPPSVSGSLDRFTRRNRVTVANSRAELVSIVDEVTQQYTSTEEEDRDLLPECSTGDDEGEAQLKDDDDDNQGEEEEGENEAGDDRARMSEEMQEQEEEQVIVMEEEEEQQEQPEDGDDDNEVHFPSSRLIPLYPGMLHLVSHEYVNDTAAEALVSMQGQMGMSEDDEVGAEQDETDRPEELETAADNDQHFCFFNSRGNRAPNGAHSQHSTHNHQGAHTNTVYPNDDMDEPVPVALHPKRHSMSRVARTRSQPNVLRDYVNLPDASFVHWLTTTVAAAPYASSGLAGSHFIRPHLACSTFTHLSPGVIGPSCVYPESGSVTPPPPPPPYRPLPPSTNPTGQFTEFLTAAPGGVVDHAGIYQTPDSKDHVQFNIQNNSEQRETQVGPQQQHQQFFRTGLLRPSLYGLSSMNGTRIMISNPLSVPGSRSKLLTTVSSWTVHCCAQVLPHNVICNSQMTGTTMAATAKVDEPPGVGIGSAPVGVHLSAPEHSSPNAHPNPIELDPQALWKENQQLRLLLHEATVRLQYVDVLECHLQRLSLLVESMLASHHRQCELDQQLHGCPNSDSFSLDPCSVVPMRPMDMMMMQLLPHSMPANPGSLPSMPTCMPVPHYHPFPGAPPVAPPPVAAVCPLLPPCEHHIAGLPPYHPVWNADLSYHEPHPTQADRAALPRRSMRPTGQAPSWPRTVSLDRADEVSNSRPFSGHPDAPVFRGTPGQTEKPLREPATQKRVRVVADDAQLIPTTHRQQQQQLHHSATSVTNLPFRSVQVTRRRFQTPAGRSHPSGIINLCTGVSSRARCTAPVSAPVERSAQPHASGSFGHPGIASSRPIGVSLITKHSSPGDDEAVKMLSPSSELLPVKTAVTSVYHQVASACRVCLADSGDKATQTPTFVAPQLRPDPRLEGTVTGSQVPRTSVETSSSKRDTALVASVGFSQNHPISHQPPTTLAGVVKTSTSSSVSRVDQVEHVRNSLEPEQVMRKPNLTSSHIRVTENDGSGSYEGISPSQSTDFKQRPHLCGGDQTNAAETTSPLGTPAKSSSTQPLGRPVPQSTDRFVSFPLGSPFLDPHSAPQTSRNTNQLKPSPVCDMTVDYPSPQPLTSQLDSPLQGAELGVSLGHVGPSSMWFDPVYSNALMTSQYGGGKPSRPVSVPSDNDHYHRWRGPHDVVYLPAMPQSVGHRRLVPGVGQINSELIPEPVMPVRQIRPRLSSPSSVTQSAGPYGRCLPRSAPHSVVGQRPALQVHFASPPPGLSFPVPTPVSSQQSPSRLGPGERTATQSRNLTLDSIVSPHLLRRQFCFD</sequence>
<feature type="compositionally biased region" description="Polar residues" evidence="1">
    <location>
        <begin position="499"/>
        <end position="517"/>
    </location>
</feature>
<feature type="region of interest" description="Disordered" evidence="1">
    <location>
        <begin position="1185"/>
        <end position="1214"/>
    </location>
</feature>
<feature type="compositionally biased region" description="Polar residues" evidence="1">
    <location>
        <begin position="53"/>
        <end position="64"/>
    </location>
</feature>
<reference evidence="2 3" key="1">
    <citation type="submission" date="2019-04" db="EMBL/GenBank/DDBJ databases">
        <title>Annotation for the trematode Fasciola gigantica.</title>
        <authorList>
            <person name="Choi Y.-J."/>
        </authorList>
    </citation>
    <scope>NUCLEOTIDE SEQUENCE [LARGE SCALE GENOMIC DNA]</scope>
    <source>
        <strain evidence="2">Uganda_cow_1</strain>
    </source>
</reference>
<feature type="compositionally biased region" description="Acidic residues" evidence="1">
    <location>
        <begin position="385"/>
        <end position="414"/>
    </location>
</feature>
<keyword evidence="3" id="KW-1185">Reference proteome</keyword>
<feature type="compositionally biased region" description="Polar residues" evidence="1">
    <location>
        <begin position="1311"/>
        <end position="1344"/>
    </location>
</feature>
<feature type="compositionally biased region" description="Polar residues" evidence="1">
    <location>
        <begin position="1360"/>
        <end position="1371"/>
    </location>
</feature>
<feature type="region of interest" description="Disordered" evidence="1">
    <location>
        <begin position="1243"/>
        <end position="1375"/>
    </location>
</feature>
<evidence type="ECO:0000313" key="3">
    <source>
        <dbReference type="Proteomes" id="UP000316759"/>
    </source>
</evidence>
<feature type="region of interest" description="Disordered" evidence="1">
    <location>
        <begin position="1533"/>
        <end position="1568"/>
    </location>
</feature>
<comment type="caution">
    <text evidence="2">The sequence shown here is derived from an EMBL/GenBank/DDBJ whole genome shotgun (WGS) entry which is preliminary data.</text>
</comment>
<accession>A0A504Y324</accession>
<name>A0A504Y324_FASGI</name>
<feature type="compositionally biased region" description="Low complexity" evidence="1">
    <location>
        <begin position="269"/>
        <end position="287"/>
    </location>
</feature>
<feature type="compositionally biased region" description="Acidic residues" evidence="1">
    <location>
        <begin position="348"/>
        <end position="375"/>
    </location>
</feature>
<evidence type="ECO:0000256" key="1">
    <source>
        <dbReference type="SAM" id="MobiDB-lite"/>
    </source>
</evidence>
<proteinExistence type="predicted"/>
<feature type="region of interest" description="Disordered" evidence="1">
    <location>
        <begin position="1"/>
        <end position="125"/>
    </location>
</feature>
<gene>
    <name evidence="2" type="ORF">FGIG_03600</name>
</gene>
<feature type="region of interest" description="Disordered" evidence="1">
    <location>
        <begin position="258"/>
        <end position="306"/>
    </location>
</feature>
<feature type="compositionally biased region" description="Low complexity" evidence="1">
    <location>
        <begin position="1243"/>
        <end position="1253"/>
    </location>
</feature>
<dbReference type="EMBL" id="SUNJ01015274">
    <property type="protein sequence ID" value="TPP55882.1"/>
    <property type="molecule type" value="Genomic_DNA"/>
</dbReference>
<organism evidence="2 3">
    <name type="scientific">Fasciola gigantica</name>
    <name type="common">Giant liver fluke</name>
    <dbReference type="NCBI Taxonomy" id="46835"/>
    <lineage>
        <taxon>Eukaryota</taxon>
        <taxon>Metazoa</taxon>
        <taxon>Spiralia</taxon>
        <taxon>Lophotrochozoa</taxon>
        <taxon>Platyhelminthes</taxon>
        <taxon>Trematoda</taxon>
        <taxon>Digenea</taxon>
        <taxon>Plagiorchiida</taxon>
        <taxon>Echinostomata</taxon>
        <taxon>Echinostomatoidea</taxon>
        <taxon>Fasciolidae</taxon>
        <taxon>Fasciola</taxon>
    </lineage>
</organism>
<feature type="region of interest" description="Disordered" evidence="1">
    <location>
        <begin position="950"/>
        <end position="1018"/>
    </location>
</feature>
<feature type="region of interest" description="Disordered" evidence="1">
    <location>
        <begin position="496"/>
        <end position="517"/>
    </location>
</feature>